<evidence type="ECO:0000313" key="2">
    <source>
        <dbReference type="EMBL" id="KAI9639630.1"/>
    </source>
</evidence>
<dbReference type="GO" id="GO:0009264">
    <property type="term" value="P:deoxyribonucleotide catabolic process"/>
    <property type="evidence" value="ECO:0007669"/>
    <property type="project" value="InterPro"/>
</dbReference>
<dbReference type="InterPro" id="IPR010708">
    <property type="entry name" value="5'(3')-deoxyribonucleotidase"/>
</dbReference>
<comment type="caution">
    <text evidence="2">The sequence shown here is derived from an EMBL/GenBank/DDBJ whole genome shotgun (WGS) entry which is preliminary data.</text>
</comment>
<dbReference type="GO" id="GO:0008253">
    <property type="term" value="F:5'-nucleotidase activity"/>
    <property type="evidence" value="ECO:0007669"/>
    <property type="project" value="InterPro"/>
</dbReference>
<feature type="active site" description="Nucleophile" evidence="1">
    <location>
        <position position="28"/>
    </location>
</feature>
<protein>
    <submittedName>
        <fullName evidence="2">HAD-like domain-containing protein</fullName>
    </submittedName>
</protein>
<dbReference type="Proteomes" id="UP001164286">
    <property type="component" value="Unassembled WGS sequence"/>
</dbReference>
<dbReference type="SUPFAM" id="SSF56784">
    <property type="entry name" value="HAD-like"/>
    <property type="match status" value="1"/>
</dbReference>
<keyword evidence="3" id="KW-1185">Reference proteome</keyword>
<dbReference type="PANTHER" id="PTHR35134:SF2">
    <property type="entry name" value="NUCLEOTIDASE YQFW-RELATED"/>
    <property type="match status" value="1"/>
</dbReference>
<dbReference type="Pfam" id="PF06941">
    <property type="entry name" value="NT5C"/>
    <property type="match status" value="1"/>
</dbReference>
<dbReference type="Gene3D" id="3.40.50.1000">
    <property type="entry name" value="HAD superfamily/HAD-like"/>
    <property type="match status" value="1"/>
</dbReference>
<evidence type="ECO:0000256" key="1">
    <source>
        <dbReference type="PIRSR" id="PIRSR610708-1"/>
    </source>
</evidence>
<dbReference type="GeneID" id="77730061"/>
<evidence type="ECO:0000313" key="3">
    <source>
        <dbReference type="Proteomes" id="UP001164286"/>
    </source>
</evidence>
<dbReference type="EMBL" id="JAKWFO010000001">
    <property type="protein sequence ID" value="KAI9639630.1"/>
    <property type="molecule type" value="Genomic_DNA"/>
</dbReference>
<name>A0AA38LXH2_9TREE</name>
<gene>
    <name evidence="2" type="ORF">MKK02DRAFT_39953</name>
</gene>
<dbReference type="RefSeq" id="XP_052949407.1">
    <property type="nucleotide sequence ID" value="XM_053090856.1"/>
</dbReference>
<dbReference type="InterPro" id="IPR036412">
    <property type="entry name" value="HAD-like_sf"/>
</dbReference>
<accession>A0AA38LXH2</accession>
<dbReference type="PANTHER" id="PTHR35134">
    <property type="entry name" value="NUCLEOTIDASE YQFW-RELATED"/>
    <property type="match status" value="1"/>
</dbReference>
<dbReference type="InterPro" id="IPR023214">
    <property type="entry name" value="HAD_sf"/>
</dbReference>
<dbReference type="AlphaFoldDB" id="A0AA38LXH2"/>
<reference evidence="2" key="1">
    <citation type="journal article" date="2022" name="G3 (Bethesda)">
        <title>High quality genome of the basidiomycete yeast Dioszegia hungarica PDD-24b-2 isolated from cloud water.</title>
        <authorList>
            <person name="Jarrige D."/>
            <person name="Haridas S."/>
            <person name="Bleykasten-Grosshans C."/>
            <person name="Joly M."/>
            <person name="Nadalig T."/>
            <person name="Sancelme M."/>
            <person name="Vuilleumier S."/>
            <person name="Grigoriev I.V."/>
            <person name="Amato P."/>
            <person name="Bringel F."/>
        </authorList>
    </citation>
    <scope>NUCLEOTIDE SEQUENCE</scope>
    <source>
        <strain evidence="2">PDD-24b-2</strain>
    </source>
</reference>
<sequence>MSDVQVNEAKEFFAPSPAGPSKGTIAVDMDDVLAQTNQTIVEMHNARYGMQPPLSLADFKHYLYWNNRGWGDAKQTAKMVVELCNAGLYGRSAPVPGAREGLQKLKDMGYRLIIITARGESSREVSEDWIAEHMPDLFDEIHFTGAFVHLAATHEEDEGHVARRAVLSHKKRTKAEICHETGAFVLIDDSAENVLHATLHSSPPVQCLLFGTYGWNASIPSPDVPIHPDDRALDDGGLTYLEKEAKGALGESEERWEEARKRGWVPDGVERVADWEGVVEWVKKREGKGEEGS</sequence>
<organism evidence="2 3">
    <name type="scientific">Dioszegia hungarica</name>
    <dbReference type="NCBI Taxonomy" id="4972"/>
    <lineage>
        <taxon>Eukaryota</taxon>
        <taxon>Fungi</taxon>
        <taxon>Dikarya</taxon>
        <taxon>Basidiomycota</taxon>
        <taxon>Agaricomycotina</taxon>
        <taxon>Tremellomycetes</taxon>
        <taxon>Tremellales</taxon>
        <taxon>Bulleribasidiaceae</taxon>
        <taxon>Dioszegia</taxon>
    </lineage>
</organism>
<proteinExistence type="predicted"/>
<feature type="active site" description="Proton donor" evidence="1">
    <location>
        <position position="30"/>
    </location>
</feature>
<dbReference type="InterPro" id="IPR052419">
    <property type="entry name" value="5_3-deoxyribonucleotidase-like"/>
</dbReference>